<reference evidence="3 4" key="1">
    <citation type="journal article" date="2014" name="Genome Announc.">
        <title>Complete Genome Sequence of Hyphomicrobium nitrativorans Strain NL23, a Denitrifying Bacterium Isolated from Biofilm of a Methanol-Fed Denitrification System Treating Seawater at the Montreal Biodome.</title>
        <authorList>
            <person name="Martineau C."/>
            <person name="Villeneuve C."/>
            <person name="Mauffrey F."/>
            <person name="Villemur R."/>
        </authorList>
    </citation>
    <scope>NUCLEOTIDE SEQUENCE [LARGE SCALE GENOMIC DNA]</scope>
    <source>
        <strain evidence="3">NL23</strain>
    </source>
</reference>
<dbReference type="AlphaFoldDB" id="V5SFK5"/>
<dbReference type="SUPFAM" id="SSF55961">
    <property type="entry name" value="Bet v1-like"/>
    <property type="match status" value="1"/>
</dbReference>
<dbReference type="STRING" id="1029756.W911_10970"/>
<keyword evidence="4" id="KW-1185">Reference proteome</keyword>
<dbReference type="InterPro" id="IPR023393">
    <property type="entry name" value="START-like_dom_sf"/>
</dbReference>
<protein>
    <submittedName>
        <fullName evidence="3">Cyclase</fullName>
    </submittedName>
</protein>
<dbReference type="HOGENOM" id="CLU_079653_3_0_5"/>
<dbReference type="InterPro" id="IPR005031">
    <property type="entry name" value="COQ10_START"/>
</dbReference>
<dbReference type="EMBL" id="CP006912">
    <property type="protein sequence ID" value="AHB48800.1"/>
    <property type="molecule type" value="Genomic_DNA"/>
</dbReference>
<organism evidence="3 4">
    <name type="scientific">Hyphomicrobium nitrativorans NL23</name>
    <dbReference type="NCBI Taxonomy" id="1029756"/>
    <lineage>
        <taxon>Bacteria</taxon>
        <taxon>Pseudomonadati</taxon>
        <taxon>Pseudomonadota</taxon>
        <taxon>Alphaproteobacteria</taxon>
        <taxon>Hyphomicrobiales</taxon>
        <taxon>Hyphomicrobiaceae</taxon>
        <taxon>Hyphomicrobium</taxon>
    </lineage>
</organism>
<comment type="similarity">
    <text evidence="1">Belongs to the ribosome association toxin RatA family.</text>
</comment>
<dbReference type="Gene3D" id="3.30.530.20">
    <property type="match status" value="1"/>
</dbReference>
<evidence type="ECO:0000256" key="1">
    <source>
        <dbReference type="ARBA" id="ARBA00008918"/>
    </source>
</evidence>
<dbReference type="PATRIC" id="fig|1029756.8.peg.2281"/>
<sequence length="138" mass="15109">MFAVVADVERYPEFLPLVEGLTVLERKETQEGSALTATMTVGYKAITERFTTRVELLPKAGEVRVRHLDGPFSHLENDWRFVAADGGSDVHFTIDYAFSSTMLSLIVGAAFEKAVKSYTEAFEARARALYRGGGAGGV</sequence>
<feature type="domain" description="Coenzyme Q-binding protein COQ10 START" evidence="2">
    <location>
        <begin position="1"/>
        <end position="123"/>
    </location>
</feature>
<dbReference type="Proteomes" id="UP000018542">
    <property type="component" value="Chromosome"/>
</dbReference>
<gene>
    <name evidence="3" type="ORF">W911_10970</name>
</gene>
<dbReference type="PANTHER" id="PTHR12901">
    <property type="entry name" value="SPERM PROTEIN HOMOLOG"/>
    <property type="match status" value="1"/>
</dbReference>
<dbReference type="GO" id="GO:0045333">
    <property type="term" value="P:cellular respiration"/>
    <property type="evidence" value="ECO:0007669"/>
    <property type="project" value="InterPro"/>
</dbReference>
<accession>V5SFK5</accession>
<evidence type="ECO:0000313" key="4">
    <source>
        <dbReference type="Proteomes" id="UP000018542"/>
    </source>
</evidence>
<dbReference type="GO" id="GO:0048039">
    <property type="term" value="F:ubiquinone binding"/>
    <property type="evidence" value="ECO:0007669"/>
    <property type="project" value="InterPro"/>
</dbReference>
<evidence type="ECO:0000313" key="3">
    <source>
        <dbReference type="EMBL" id="AHB48800.1"/>
    </source>
</evidence>
<dbReference type="Pfam" id="PF03364">
    <property type="entry name" value="Polyketide_cyc"/>
    <property type="match status" value="1"/>
</dbReference>
<dbReference type="KEGG" id="hni:W911_10970"/>
<evidence type="ECO:0000259" key="2">
    <source>
        <dbReference type="Pfam" id="PF03364"/>
    </source>
</evidence>
<dbReference type="PANTHER" id="PTHR12901:SF10">
    <property type="entry name" value="COENZYME Q-BINDING PROTEIN COQ10, MITOCHONDRIAL"/>
    <property type="match status" value="1"/>
</dbReference>
<dbReference type="InterPro" id="IPR044996">
    <property type="entry name" value="COQ10-like"/>
</dbReference>
<proteinExistence type="inferred from homology"/>
<name>V5SFK5_9HYPH</name>
<dbReference type="CDD" id="cd07813">
    <property type="entry name" value="COQ10p_like"/>
    <property type="match status" value="1"/>
</dbReference>